<dbReference type="PANTHER" id="PTHR42751:SF3">
    <property type="entry name" value="SODIUM_GLUTAMATE SYMPORTER"/>
    <property type="match status" value="1"/>
</dbReference>
<evidence type="ECO:0000259" key="9">
    <source>
        <dbReference type="PROSITE" id="PS51202"/>
    </source>
</evidence>
<feature type="transmembrane region" description="Helical" evidence="8">
    <location>
        <begin position="87"/>
        <end position="108"/>
    </location>
</feature>
<feature type="transmembrane region" description="Helical" evidence="8">
    <location>
        <begin position="6"/>
        <end position="25"/>
    </location>
</feature>
<dbReference type="EMBL" id="JBHSCZ010000001">
    <property type="protein sequence ID" value="MFC4261719.1"/>
    <property type="molecule type" value="Genomic_DNA"/>
</dbReference>
<dbReference type="InterPro" id="IPR006153">
    <property type="entry name" value="Cation/H_exchanger_TM"/>
</dbReference>
<evidence type="ECO:0000256" key="6">
    <source>
        <dbReference type="ARBA" id="ARBA00022989"/>
    </source>
</evidence>
<feature type="transmembrane region" description="Helical" evidence="8">
    <location>
        <begin position="457"/>
        <end position="476"/>
    </location>
</feature>
<keyword evidence="3" id="KW-0813">Transport</keyword>
<feature type="transmembrane region" description="Helical" evidence="8">
    <location>
        <begin position="299"/>
        <end position="320"/>
    </location>
</feature>
<name>A0ABV8QRZ5_9BACT</name>
<sequence>MTHLPILITDLAIILATAAVTTILFKWLKQPLVLGYIIAGFIVGPYFHVFPTVSETKSIQTWADIGVIFLLFGLGLEFSFKKLIKVGGTAIITAIIEVSATISFGFLAGKLLGWSMMDCIFFGGILGIASTTIIIRAFDELGLKNRKFAGVVMGVLVIEDLVAVLLLVLLSTLAVSSSVEGDKMLIAVVKLGFFLTLWFLSGIFFIPTFFKVVKKMLNNETLLIVAIAFCLGMVYLADLVGFSAALGAFIMGSILAETTEGVKIEHLLAPVKDLFGAIFFVSVGMLIDPAVLVQHPLPILLGTLILLFIKPLFVLIGALLSGQPLRSSLQAGMTLSQIGEFSFIIATLGLSLNVTQSFLYPVAVAISVITSFTTPYMMRLSEPLLQVVEKILPMRLQNSINRYSAAAQSITHVGDFRRLIRSFLMHIIINAVIIVSIVLISLRLLPLFFTQVEKGNIFITCIIFLLSAPFLWALVAKRSDNIAYSTLWQQKRYRGPLIMLATARVLIAVVMIGFICSILFSTVVALFLTGGIITLLIVFSKQLNTFYSKIELRFINNFYEKEQLQQLHEPPKALAPWDAHIAFFEVDADAVIIGQTLEANALREKFGINIAMIERGKTVIVTPTKYTVIYPNDKLTVIGTDEQLKVFRLFMQTEASTIKPSVHKKQQITLKQLMLQPSSKFVDTTIQASHIRELSKGIVVGVERDGERILNPTSSFILKAYDTVWIVGNIARLQILTGERIRKNVKKI</sequence>
<comment type="subcellular location">
    <subcellularLocation>
        <location evidence="1">Membrane</location>
        <topology evidence="1">Multi-pass membrane protein</topology>
    </subcellularLocation>
</comment>
<dbReference type="InterPro" id="IPR038770">
    <property type="entry name" value="Na+/solute_symporter_sf"/>
</dbReference>
<reference evidence="11" key="1">
    <citation type="journal article" date="2019" name="Int. J. Syst. Evol. Microbiol.">
        <title>The Global Catalogue of Microorganisms (GCM) 10K type strain sequencing project: providing services to taxonomists for standard genome sequencing and annotation.</title>
        <authorList>
            <consortium name="The Broad Institute Genomics Platform"/>
            <consortium name="The Broad Institute Genome Sequencing Center for Infectious Disease"/>
            <person name="Wu L."/>
            <person name="Ma J."/>
        </authorList>
    </citation>
    <scope>NUCLEOTIDE SEQUENCE [LARGE SCALE GENOMIC DNA]</scope>
    <source>
        <strain evidence="11">CECT 8289</strain>
    </source>
</reference>
<feature type="transmembrane region" description="Helical" evidence="8">
    <location>
        <begin position="120"/>
        <end position="138"/>
    </location>
</feature>
<accession>A0ABV8QRZ5</accession>
<proteinExistence type="inferred from homology"/>
<feature type="transmembrane region" description="Helical" evidence="8">
    <location>
        <begin position="526"/>
        <end position="543"/>
    </location>
</feature>
<evidence type="ECO:0000256" key="1">
    <source>
        <dbReference type="ARBA" id="ARBA00004141"/>
    </source>
</evidence>
<comment type="caution">
    <text evidence="10">The sequence shown here is derived from an EMBL/GenBank/DDBJ whole genome shotgun (WGS) entry which is preliminary data.</text>
</comment>
<dbReference type="RefSeq" id="WP_379706595.1">
    <property type="nucleotide sequence ID" value="NZ_JBHSCZ010000001.1"/>
</dbReference>
<keyword evidence="4" id="KW-0633">Potassium transport</keyword>
<gene>
    <name evidence="10" type="ORF">ACFOWM_02410</name>
</gene>
<dbReference type="Gene3D" id="1.20.1530.20">
    <property type="match status" value="1"/>
</dbReference>
<dbReference type="Proteomes" id="UP001595907">
    <property type="component" value="Unassembled WGS sequence"/>
</dbReference>
<dbReference type="InterPro" id="IPR006037">
    <property type="entry name" value="RCK_C"/>
</dbReference>
<keyword evidence="5 8" id="KW-0812">Transmembrane</keyword>
<evidence type="ECO:0000256" key="8">
    <source>
        <dbReference type="SAM" id="Phobius"/>
    </source>
</evidence>
<feature type="transmembrane region" description="Helical" evidence="8">
    <location>
        <begin position="62"/>
        <end position="80"/>
    </location>
</feature>
<evidence type="ECO:0000256" key="2">
    <source>
        <dbReference type="ARBA" id="ARBA00005551"/>
    </source>
</evidence>
<feature type="transmembrane region" description="Helical" evidence="8">
    <location>
        <begin position="185"/>
        <end position="210"/>
    </location>
</feature>
<dbReference type="Gene3D" id="3.30.70.1450">
    <property type="entry name" value="Regulator of K+ conductance, C-terminal domain"/>
    <property type="match status" value="2"/>
</dbReference>
<keyword evidence="4" id="KW-0630">Potassium</keyword>
<feature type="transmembrane region" description="Helical" evidence="8">
    <location>
        <begin position="274"/>
        <end position="293"/>
    </location>
</feature>
<feature type="transmembrane region" description="Helical" evidence="8">
    <location>
        <begin position="423"/>
        <end position="445"/>
    </location>
</feature>
<evidence type="ECO:0000256" key="4">
    <source>
        <dbReference type="ARBA" id="ARBA00022538"/>
    </source>
</evidence>
<evidence type="ECO:0000256" key="7">
    <source>
        <dbReference type="ARBA" id="ARBA00023136"/>
    </source>
</evidence>
<evidence type="ECO:0000313" key="10">
    <source>
        <dbReference type="EMBL" id="MFC4261719.1"/>
    </source>
</evidence>
<keyword evidence="7 8" id="KW-0472">Membrane</keyword>
<dbReference type="PANTHER" id="PTHR42751">
    <property type="entry name" value="SODIUM/HYDROGEN EXCHANGER FAMILY/TRKA DOMAIN PROTEIN"/>
    <property type="match status" value="1"/>
</dbReference>
<dbReference type="SUPFAM" id="SSF116726">
    <property type="entry name" value="TrkA C-terminal domain-like"/>
    <property type="match status" value="2"/>
</dbReference>
<dbReference type="Pfam" id="PF00999">
    <property type="entry name" value="Na_H_Exchanger"/>
    <property type="match status" value="1"/>
</dbReference>
<evidence type="ECO:0000313" key="11">
    <source>
        <dbReference type="Proteomes" id="UP001595907"/>
    </source>
</evidence>
<feature type="transmembrane region" description="Helical" evidence="8">
    <location>
        <begin position="32"/>
        <end position="50"/>
    </location>
</feature>
<organism evidence="10 11">
    <name type="scientific">Ferruginibacter yonginensis</name>
    <dbReference type="NCBI Taxonomy" id="1310416"/>
    <lineage>
        <taxon>Bacteria</taxon>
        <taxon>Pseudomonadati</taxon>
        <taxon>Bacteroidota</taxon>
        <taxon>Chitinophagia</taxon>
        <taxon>Chitinophagales</taxon>
        <taxon>Chitinophagaceae</taxon>
        <taxon>Ferruginibacter</taxon>
    </lineage>
</organism>
<keyword evidence="11" id="KW-1185">Reference proteome</keyword>
<keyword evidence="4" id="KW-0406">Ion transport</keyword>
<evidence type="ECO:0000256" key="3">
    <source>
        <dbReference type="ARBA" id="ARBA00022448"/>
    </source>
</evidence>
<dbReference type="Pfam" id="PF02080">
    <property type="entry name" value="TrkA_C"/>
    <property type="match status" value="2"/>
</dbReference>
<feature type="domain" description="RCK C-terminal" evidence="9">
    <location>
        <begin position="569"/>
        <end position="653"/>
    </location>
</feature>
<feature type="transmembrane region" description="Helical" evidence="8">
    <location>
        <begin position="217"/>
        <end position="236"/>
    </location>
</feature>
<keyword evidence="6 8" id="KW-1133">Transmembrane helix</keyword>
<feature type="transmembrane region" description="Helical" evidence="8">
    <location>
        <begin position="497"/>
        <end position="520"/>
    </location>
</feature>
<dbReference type="PROSITE" id="PS51202">
    <property type="entry name" value="RCK_C"/>
    <property type="match status" value="1"/>
</dbReference>
<comment type="similarity">
    <text evidence="2">Belongs to the monovalent cation:proton antiporter 2 (CPA2) transporter (TC 2.A.37) family.</text>
</comment>
<evidence type="ECO:0000256" key="5">
    <source>
        <dbReference type="ARBA" id="ARBA00022692"/>
    </source>
</evidence>
<protein>
    <submittedName>
        <fullName evidence="10">Cation:proton antiporter</fullName>
    </submittedName>
</protein>
<feature type="transmembrane region" description="Helical" evidence="8">
    <location>
        <begin position="150"/>
        <end position="173"/>
    </location>
</feature>
<dbReference type="InterPro" id="IPR036721">
    <property type="entry name" value="RCK_C_sf"/>
</dbReference>